<reference evidence="1" key="1">
    <citation type="submission" date="2020-05" db="EMBL/GenBank/DDBJ databases">
        <authorList>
            <person name="Chiriac C."/>
            <person name="Salcher M."/>
            <person name="Ghai R."/>
            <person name="Kavagutti S V."/>
        </authorList>
    </citation>
    <scope>NUCLEOTIDE SEQUENCE</scope>
</reference>
<proteinExistence type="predicted"/>
<evidence type="ECO:0000313" key="1">
    <source>
        <dbReference type="EMBL" id="CAB4683944.1"/>
    </source>
</evidence>
<accession>A0A6J6NGG4</accession>
<organism evidence="1">
    <name type="scientific">freshwater metagenome</name>
    <dbReference type="NCBI Taxonomy" id="449393"/>
    <lineage>
        <taxon>unclassified sequences</taxon>
        <taxon>metagenomes</taxon>
        <taxon>ecological metagenomes</taxon>
    </lineage>
</organism>
<gene>
    <name evidence="1" type="ORF">UFOPK2579_00001</name>
</gene>
<protein>
    <submittedName>
        <fullName evidence="1">Unannotated protein</fullName>
    </submittedName>
</protein>
<sequence length="138" mass="15888">MQMPDPVIRRLDDVPDVEIRRHDGGKMGRALHAANAVSIRNDLSWHSFCCTLLHELLHLLNGPQCHGLRAKEEESVRRQTAREMLPDIYDIGEALAWAHTPMEAADELGVDIYVLRKRLRHMHPAERGYLQRRLSEVP</sequence>
<name>A0A6J6NGG4_9ZZZZ</name>
<dbReference type="EMBL" id="CAEZXR010000001">
    <property type="protein sequence ID" value="CAB4683944.1"/>
    <property type="molecule type" value="Genomic_DNA"/>
</dbReference>
<dbReference type="AlphaFoldDB" id="A0A6J6NGG4"/>